<comment type="caution">
    <text evidence="2">The sequence shown here is derived from an EMBL/GenBank/DDBJ whole genome shotgun (WGS) entry which is preliminary data.</text>
</comment>
<evidence type="ECO:0000313" key="3">
    <source>
        <dbReference type="Proteomes" id="UP001314635"/>
    </source>
</evidence>
<dbReference type="RefSeq" id="WP_172237372.1">
    <property type="nucleotide sequence ID" value="NZ_JABFDP010000016.1"/>
</dbReference>
<evidence type="ECO:0000313" key="2">
    <source>
        <dbReference type="EMBL" id="MBR1140625.1"/>
    </source>
</evidence>
<evidence type="ECO:0008006" key="4">
    <source>
        <dbReference type="Google" id="ProtNLM"/>
    </source>
</evidence>
<keyword evidence="3" id="KW-1185">Reference proteome</keyword>
<proteinExistence type="predicted"/>
<sequence>MSLGLTRKLRVSAGRLLVLAYLFCVLSPGVALAFARGAAPCFDDGMVAVAVSHHPAQPALDDGAMPRHAAHAHHHDHPIADASLQPQQDPPPAPSHHDHSKMPGPCCAMMCAVGLAAALPVVALRAPLAAASEAAHETSLPGRTPPRLDRPPIVLV</sequence>
<feature type="region of interest" description="Disordered" evidence="1">
    <location>
        <begin position="81"/>
        <end position="100"/>
    </location>
</feature>
<organism evidence="2 3">
    <name type="scientific">Bradyrhizobium denitrificans</name>
    <dbReference type="NCBI Taxonomy" id="2734912"/>
    <lineage>
        <taxon>Bacteria</taxon>
        <taxon>Pseudomonadati</taxon>
        <taxon>Pseudomonadota</taxon>
        <taxon>Alphaproteobacteria</taxon>
        <taxon>Hyphomicrobiales</taxon>
        <taxon>Nitrobacteraceae</taxon>
        <taxon>Bradyrhizobium</taxon>
    </lineage>
</organism>
<reference evidence="3" key="1">
    <citation type="journal article" date="2021" name="ISME J.">
        <title>Evolutionary origin and ecological implication of a unique nif island in free-living Bradyrhizobium lineages.</title>
        <authorList>
            <person name="Tao J."/>
        </authorList>
    </citation>
    <scope>NUCLEOTIDE SEQUENCE [LARGE SCALE GENOMIC DNA]</scope>
    <source>
        <strain evidence="3">SZCCT0094</strain>
    </source>
</reference>
<evidence type="ECO:0000256" key="1">
    <source>
        <dbReference type="SAM" id="MobiDB-lite"/>
    </source>
</evidence>
<feature type="region of interest" description="Disordered" evidence="1">
    <location>
        <begin position="134"/>
        <end position="156"/>
    </location>
</feature>
<name>A0ABS5GH12_9BRAD</name>
<gene>
    <name evidence="2" type="ORF">JQ619_33215</name>
</gene>
<protein>
    <recommendedName>
        <fullName evidence="4">DUF2946 domain-containing protein</fullName>
    </recommendedName>
</protein>
<dbReference type="Proteomes" id="UP001314635">
    <property type="component" value="Unassembled WGS sequence"/>
</dbReference>
<accession>A0ABS5GH12</accession>
<dbReference type="EMBL" id="JAFCLK010000044">
    <property type="protein sequence ID" value="MBR1140625.1"/>
    <property type="molecule type" value="Genomic_DNA"/>
</dbReference>